<protein>
    <recommendedName>
        <fullName evidence="2">Right handed beta helix domain-containing protein</fullName>
    </recommendedName>
</protein>
<name>A0ABN9KY88_9NEOB</name>
<dbReference type="InterPro" id="IPR006626">
    <property type="entry name" value="PbH1"/>
</dbReference>
<dbReference type="PANTHER" id="PTHR22990">
    <property type="entry name" value="F-BOX ONLY PROTEIN"/>
    <property type="match status" value="1"/>
</dbReference>
<reference evidence="3" key="1">
    <citation type="submission" date="2023-07" db="EMBL/GenBank/DDBJ databases">
        <authorList>
            <person name="Stuckert A."/>
        </authorList>
    </citation>
    <scope>NUCLEOTIDE SEQUENCE</scope>
</reference>
<comment type="caution">
    <text evidence="3">The sequence shown here is derived from an EMBL/GenBank/DDBJ whole genome shotgun (WGS) entry which is preliminary data.</text>
</comment>
<evidence type="ECO:0000313" key="4">
    <source>
        <dbReference type="Proteomes" id="UP001176940"/>
    </source>
</evidence>
<evidence type="ECO:0000259" key="2">
    <source>
        <dbReference type="Pfam" id="PF13229"/>
    </source>
</evidence>
<gene>
    <name evidence="3" type="ORF">RIMI_LOCUS2634293</name>
</gene>
<dbReference type="Proteomes" id="UP001176940">
    <property type="component" value="Unassembled WGS sequence"/>
</dbReference>
<evidence type="ECO:0000313" key="3">
    <source>
        <dbReference type="EMBL" id="CAJ0925933.1"/>
    </source>
</evidence>
<dbReference type="SUPFAM" id="SSF51126">
    <property type="entry name" value="Pectin lyase-like"/>
    <property type="match status" value="1"/>
</dbReference>
<sequence>MMDHHKPSNKEELLMFLRQKQCGGKHAKTHESCNKGCGVWIMSSSLPHITSNQIGHNSIYGVAVFCRKDDASDYPANQAGNENFNDEGEAASWENDLDSEDDRFSSRRPINVALVESNSINHNGAAGLYIKSSEALNIIANAVHANHDSGVAVFQSTQLVRIGNNSISCNRLSGVHVETGCRVELRGNGIYDNRSHGIISKGDGTIIENDIIGNRGCGLQLIQTADMKRSFVFRSLPGLNSLCGFGAPIFSILDFPMCGLENFT</sequence>
<accession>A0ABN9KY88</accession>
<proteinExistence type="predicted"/>
<dbReference type="InterPro" id="IPR011050">
    <property type="entry name" value="Pectin_lyase_fold/virulence"/>
</dbReference>
<keyword evidence="4" id="KW-1185">Reference proteome</keyword>
<dbReference type="Pfam" id="PF13229">
    <property type="entry name" value="Beta_helix"/>
    <property type="match status" value="1"/>
</dbReference>
<dbReference type="Gene3D" id="2.160.20.10">
    <property type="entry name" value="Single-stranded right-handed beta-helix, Pectin lyase-like"/>
    <property type="match status" value="1"/>
</dbReference>
<dbReference type="PANTHER" id="PTHR22990:SF15">
    <property type="entry name" value="F-BOX ONLY PROTEIN 10"/>
    <property type="match status" value="1"/>
</dbReference>
<feature type="domain" description="Right handed beta helix" evidence="2">
    <location>
        <begin position="113"/>
        <end position="226"/>
    </location>
</feature>
<keyword evidence="1" id="KW-0677">Repeat</keyword>
<dbReference type="InterPro" id="IPR051550">
    <property type="entry name" value="SCF-Subunits/Alg-Epimerases"/>
</dbReference>
<evidence type="ECO:0000256" key="1">
    <source>
        <dbReference type="ARBA" id="ARBA00022737"/>
    </source>
</evidence>
<organism evidence="3 4">
    <name type="scientific">Ranitomeya imitator</name>
    <name type="common">mimic poison frog</name>
    <dbReference type="NCBI Taxonomy" id="111125"/>
    <lineage>
        <taxon>Eukaryota</taxon>
        <taxon>Metazoa</taxon>
        <taxon>Chordata</taxon>
        <taxon>Craniata</taxon>
        <taxon>Vertebrata</taxon>
        <taxon>Euteleostomi</taxon>
        <taxon>Amphibia</taxon>
        <taxon>Batrachia</taxon>
        <taxon>Anura</taxon>
        <taxon>Neobatrachia</taxon>
        <taxon>Hyloidea</taxon>
        <taxon>Dendrobatidae</taxon>
        <taxon>Dendrobatinae</taxon>
        <taxon>Ranitomeya</taxon>
    </lineage>
</organism>
<dbReference type="InterPro" id="IPR039448">
    <property type="entry name" value="Beta_helix"/>
</dbReference>
<dbReference type="InterPro" id="IPR012334">
    <property type="entry name" value="Pectin_lyas_fold"/>
</dbReference>
<dbReference type="EMBL" id="CAUEEQ010003736">
    <property type="protein sequence ID" value="CAJ0925933.1"/>
    <property type="molecule type" value="Genomic_DNA"/>
</dbReference>
<dbReference type="SMART" id="SM00710">
    <property type="entry name" value="PbH1"/>
    <property type="match status" value="5"/>
</dbReference>